<evidence type="ECO:0000256" key="1">
    <source>
        <dbReference type="SAM" id="MobiDB-lite"/>
    </source>
</evidence>
<keyword evidence="2" id="KW-0732">Signal</keyword>
<keyword evidence="4" id="KW-1185">Reference proteome</keyword>
<evidence type="ECO:0000313" key="3">
    <source>
        <dbReference type="EMBL" id="CAK9258609.1"/>
    </source>
</evidence>
<gene>
    <name evidence="3" type="ORF">CSSPJE1EN1_LOCUS4087</name>
</gene>
<feature type="signal peptide" evidence="2">
    <location>
        <begin position="1"/>
        <end position="21"/>
    </location>
</feature>
<sequence>MAICWSFASILALTLIALVAFRKPVFRRQGATIVVVHTRDPLESVAATTTRTSVVLKLPLYQELPSTEVITSETNVSVEGSEQKLPITRQGRSKSRKLLESSRRARDSSLLEYHLPRRSVTVFETDRLVPTGPNPFHNSNTTEVWYP</sequence>
<dbReference type="EMBL" id="OZ020106">
    <property type="protein sequence ID" value="CAK9258609.1"/>
    <property type="molecule type" value="Genomic_DNA"/>
</dbReference>
<feature type="region of interest" description="Disordered" evidence="1">
    <location>
        <begin position="80"/>
        <end position="101"/>
    </location>
</feature>
<evidence type="ECO:0000256" key="2">
    <source>
        <dbReference type="SAM" id="SignalP"/>
    </source>
</evidence>
<feature type="chain" id="PRO_5045902016" evidence="2">
    <location>
        <begin position="22"/>
        <end position="147"/>
    </location>
</feature>
<evidence type="ECO:0000313" key="4">
    <source>
        <dbReference type="Proteomes" id="UP001497444"/>
    </source>
</evidence>
<accession>A0ABP0VVU0</accession>
<dbReference type="Proteomes" id="UP001497444">
    <property type="component" value="Chromosome 11"/>
</dbReference>
<proteinExistence type="predicted"/>
<organism evidence="3 4">
    <name type="scientific">Sphagnum jensenii</name>
    <dbReference type="NCBI Taxonomy" id="128206"/>
    <lineage>
        <taxon>Eukaryota</taxon>
        <taxon>Viridiplantae</taxon>
        <taxon>Streptophyta</taxon>
        <taxon>Embryophyta</taxon>
        <taxon>Bryophyta</taxon>
        <taxon>Sphagnophytina</taxon>
        <taxon>Sphagnopsida</taxon>
        <taxon>Sphagnales</taxon>
        <taxon>Sphagnaceae</taxon>
        <taxon>Sphagnum</taxon>
    </lineage>
</organism>
<name>A0ABP0VVU0_9BRYO</name>
<reference evidence="3" key="1">
    <citation type="submission" date="2024-02" db="EMBL/GenBank/DDBJ databases">
        <authorList>
            <consortium name="ELIXIR-Norway"/>
            <consortium name="Elixir Norway"/>
        </authorList>
    </citation>
    <scope>NUCLEOTIDE SEQUENCE</scope>
</reference>
<protein>
    <submittedName>
        <fullName evidence="3">Uncharacterized protein</fullName>
    </submittedName>
</protein>